<dbReference type="GO" id="GO:0055085">
    <property type="term" value="P:transmembrane transport"/>
    <property type="evidence" value="ECO:0007669"/>
    <property type="project" value="UniProtKB-ARBA"/>
</dbReference>
<dbReference type="InterPro" id="IPR027417">
    <property type="entry name" value="P-loop_NTPase"/>
</dbReference>
<keyword evidence="5" id="KW-0067">ATP-binding</keyword>
<evidence type="ECO:0000256" key="3">
    <source>
        <dbReference type="ARBA" id="ARBA00022475"/>
    </source>
</evidence>
<dbReference type="OrthoDB" id="9784450at2"/>
<organism evidence="8 9">
    <name type="scientific">Bordetella genomosp. 9</name>
    <dbReference type="NCBI Taxonomy" id="1416803"/>
    <lineage>
        <taxon>Bacteria</taxon>
        <taxon>Pseudomonadati</taxon>
        <taxon>Pseudomonadota</taxon>
        <taxon>Betaproteobacteria</taxon>
        <taxon>Burkholderiales</taxon>
        <taxon>Alcaligenaceae</taxon>
        <taxon>Bordetella</taxon>
    </lineage>
</organism>
<dbReference type="AlphaFoldDB" id="A0A261R5H8"/>
<evidence type="ECO:0000313" key="9">
    <source>
        <dbReference type="Proteomes" id="UP000216857"/>
    </source>
</evidence>
<dbReference type="NCBIfam" id="NF007739">
    <property type="entry name" value="PRK10419.1"/>
    <property type="match status" value="2"/>
</dbReference>
<keyword evidence="3" id="KW-0472">Membrane</keyword>
<dbReference type="SUPFAM" id="SSF52540">
    <property type="entry name" value="P-loop containing nucleoside triphosphate hydrolases"/>
    <property type="match status" value="2"/>
</dbReference>
<dbReference type="EMBL" id="NEVJ01000003">
    <property type="protein sequence ID" value="OZI20305.1"/>
    <property type="molecule type" value="Genomic_DNA"/>
</dbReference>
<dbReference type="PANTHER" id="PTHR43776">
    <property type="entry name" value="TRANSPORT ATP-BINDING PROTEIN"/>
    <property type="match status" value="1"/>
</dbReference>
<reference evidence="8" key="1">
    <citation type="submission" date="2017-05" db="EMBL/GenBank/DDBJ databases">
        <title>Complete and WGS of Bordetella genogroups.</title>
        <authorList>
            <person name="Spilker T."/>
            <person name="Lipuma J."/>
        </authorList>
    </citation>
    <scope>NUCLEOTIDE SEQUENCE</scope>
    <source>
        <strain evidence="8">AU21707</strain>
    </source>
</reference>
<gene>
    <name evidence="8" type="ORF">CAL26_22500</name>
</gene>
<dbReference type="Pfam" id="PF08352">
    <property type="entry name" value="oligo_HPY"/>
    <property type="match status" value="2"/>
</dbReference>
<dbReference type="PANTHER" id="PTHR43776:SF7">
    <property type="entry name" value="D,D-DIPEPTIDE TRANSPORT ATP-BINDING PROTEIN DDPF-RELATED"/>
    <property type="match status" value="1"/>
</dbReference>
<accession>A0A261R5H8</accession>
<proteinExistence type="inferred from homology"/>
<evidence type="ECO:0000256" key="4">
    <source>
        <dbReference type="ARBA" id="ARBA00022741"/>
    </source>
</evidence>
<sequence length="660" mass="69455">MGRHAQRGAALLSPGLVAVGIPRGGDRRHGADIQYPGRFRQRGLQPPRREHAVTRPAEAGAPLIDIDDLRVTYGAGGRAQAAVDGVSLTIGDGQSVGIVGESGSGKSTLARALLGLLPRRSADIAAGHIRVAGRAMAPGQLHALRGTVAAMVFQDPLSYLNPLMTAGDQIAEAVRLHDRSASTTERVVELLEQVQLTADARGQYPHELSGGMRQRVLLAIALACRPRLLIADEPTTALDVTTQREILTLIQRLRAETGMALLLISHDLGVVSTLCEHIHVMLKGRVVESGPVDRIFAAPQAAYTRQLLAAAIGLRDERGRFLTMPTASMGPDGAASAHATRATHATHANAATSPSATAAALRDGDAGASNSMAPPVLELRDIVKTFHMRGGRGFRAVAGVSLAVHPGETLALVGESGSGKSTLSRVALGLLEPDRGTVLLNGRDLHQLAPTALRTARVDMQPVFQDASAAFNPRRTIGQALAQALRLAARRVGPAADRAEQASIKLLEEVGLVPGAQFLPRYPHELSGGQRQRLSIARALAARPALIIADEPLSGADVSIRGQILNLLQDLQAERGLAYLFVTHDISLARVFAHRVAVMYRGEIVEHGPAERVLAQPAHAYTQRLVQATPRIGPEAGRAGGGPVAKNASPAPAAQTVLAC</sequence>
<dbReference type="NCBIfam" id="NF008453">
    <property type="entry name" value="PRK11308.1"/>
    <property type="match status" value="2"/>
</dbReference>
<evidence type="ECO:0000256" key="5">
    <source>
        <dbReference type="ARBA" id="ARBA00022840"/>
    </source>
</evidence>
<feature type="compositionally biased region" description="Low complexity" evidence="6">
    <location>
        <begin position="334"/>
        <end position="360"/>
    </location>
</feature>
<dbReference type="CDD" id="cd03257">
    <property type="entry name" value="ABC_NikE_OppD_transporters"/>
    <property type="match status" value="2"/>
</dbReference>
<dbReference type="Gene3D" id="3.40.50.300">
    <property type="entry name" value="P-loop containing nucleotide triphosphate hydrolases"/>
    <property type="match status" value="2"/>
</dbReference>
<dbReference type="GO" id="GO:0016887">
    <property type="term" value="F:ATP hydrolysis activity"/>
    <property type="evidence" value="ECO:0007669"/>
    <property type="project" value="InterPro"/>
</dbReference>
<evidence type="ECO:0000256" key="1">
    <source>
        <dbReference type="ARBA" id="ARBA00005417"/>
    </source>
</evidence>
<dbReference type="InterPro" id="IPR017871">
    <property type="entry name" value="ABC_transporter-like_CS"/>
</dbReference>
<keyword evidence="3" id="KW-1003">Cell membrane</keyword>
<protein>
    <recommendedName>
        <fullName evidence="7">ABC transporter domain-containing protein</fullName>
    </recommendedName>
</protein>
<evidence type="ECO:0000259" key="7">
    <source>
        <dbReference type="PROSITE" id="PS50893"/>
    </source>
</evidence>
<feature type="domain" description="ABC transporter" evidence="7">
    <location>
        <begin position="64"/>
        <end position="308"/>
    </location>
</feature>
<dbReference type="PROSITE" id="PS50893">
    <property type="entry name" value="ABC_TRANSPORTER_2"/>
    <property type="match status" value="2"/>
</dbReference>
<evidence type="ECO:0000256" key="6">
    <source>
        <dbReference type="SAM" id="MobiDB-lite"/>
    </source>
</evidence>
<evidence type="ECO:0000256" key="2">
    <source>
        <dbReference type="ARBA" id="ARBA00022448"/>
    </source>
</evidence>
<evidence type="ECO:0000313" key="8">
    <source>
        <dbReference type="EMBL" id="OZI20305.1"/>
    </source>
</evidence>
<dbReference type="GO" id="GO:0005524">
    <property type="term" value="F:ATP binding"/>
    <property type="evidence" value="ECO:0007669"/>
    <property type="project" value="UniProtKB-KW"/>
</dbReference>
<dbReference type="InterPro" id="IPR013563">
    <property type="entry name" value="Oligopep_ABC_C"/>
</dbReference>
<dbReference type="PROSITE" id="PS00211">
    <property type="entry name" value="ABC_TRANSPORTER_1"/>
    <property type="match status" value="2"/>
</dbReference>
<keyword evidence="9" id="KW-1185">Reference proteome</keyword>
<dbReference type="InterPro" id="IPR050319">
    <property type="entry name" value="ABC_transp_ATP-bind"/>
</dbReference>
<dbReference type="InterPro" id="IPR003439">
    <property type="entry name" value="ABC_transporter-like_ATP-bd"/>
</dbReference>
<comment type="caution">
    <text evidence="8">The sequence shown here is derived from an EMBL/GenBank/DDBJ whole genome shotgun (WGS) entry which is preliminary data.</text>
</comment>
<dbReference type="InterPro" id="IPR003593">
    <property type="entry name" value="AAA+_ATPase"/>
</dbReference>
<keyword evidence="4" id="KW-0547">Nucleotide-binding</keyword>
<dbReference type="SMART" id="SM00382">
    <property type="entry name" value="AAA"/>
    <property type="match status" value="2"/>
</dbReference>
<feature type="domain" description="ABC transporter" evidence="7">
    <location>
        <begin position="377"/>
        <end position="626"/>
    </location>
</feature>
<keyword evidence="2" id="KW-0813">Transport</keyword>
<dbReference type="GO" id="GO:0015833">
    <property type="term" value="P:peptide transport"/>
    <property type="evidence" value="ECO:0007669"/>
    <property type="project" value="InterPro"/>
</dbReference>
<name>A0A261R5H8_9BORD</name>
<dbReference type="Proteomes" id="UP000216857">
    <property type="component" value="Unassembled WGS sequence"/>
</dbReference>
<feature type="region of interest" description="Disordered" evidence="6">
    <location>
        <begin position="330"/>
        <end position="370"/>
    </location>
</feature>
<comment type="similarity">
    <text evidence="1">Belongs to the ABC transporter superfamily.</text>
</comment>
<dbReference type="Pfam" id="PF00005">
    <property type="entry name" value="ABC_tran"/>
    <property type="match status" value="2"/>
</dbReference>
<feature type="region of interest" description="Disordered" evidence="6">
    <location>
        <begin position="636"/>
        <end position="655"/>
    </location>
</feature>